<dbReference type="PANTHER" id="PTHR43289">
    <property type="entry name" value="MITOGEN-ACTIVATED PROTEIN KINASE KINASE KINASE 20-RELATED"/>
    <property type="match status" value="1"/>
</dbReference>
<feature type="binding site" evidence="5">
    <location>
        <position position="43"/>
    </location>
    <ligand>
        <name>ATP</name>
        <dbReference type="ChEBI" id="CHEBI:30616"/>
    </ligand>
</feature>
<evidence type="ECO:0000256" key="4">
    <source>
        <dbReference type="ARBA" id="ARBA00022840"/>
    </source>
</evidence>
<dbReference type="EMBL" id="FOGO01000018">
    <property type="protein sequence ID" value="SES34411.1"/>
    <property type="molecule type" value="Genomic_DNA"/>
</dbReference>
<organism evidence="7 8">
    <name type="scientific">Streptomyces qinglanensis</name>
    <dbReference type="NCBI Taxonomy" id="943816"/>
    <lineage>
        <taxon>Bacteria</taxon>
        <taxon>Bacillati</taxon>
        <taxon>Actinomycetota</taxon>
        <taxon>Actinomycetes</taxon>
        <taxon>Kitasatosporales</taxon>
        <taxon>Streptomycetaceae</taxon>
        <taxon>Streptomyces</taxon>
    </lineage>
</organism>
<dbReference type="InterPro" id="IPR017441">
    <property type="entry name" value="Protein_kinase_ATP_BS"/>
</dbReference>
<evidence type="ECO:0000256" key="5">
    <source>
        <dbReference type="PROSITE-ProRule" id="PRU10141"/>
    </source>
</evidence>
<dbReference type="PANTHER" id="PTHR43289:SF34">
    <property type="entry name" value="SERINE_THREONINE-PROTEIN KINASE YBDM-RELATED"/>
    <property type="match status" value="1"/>
</dbReference>
<dbReference type="RefSeq" id="WP_075003266.1">
    <property type="nucleotide sequence ID" value="NZ_FOGO01000018.1"/>
</dbReference>
<keyword evidence="3" id="KW-0418">Kinase</keyword>
<dbReference type="GO" id="GO:0004674">
    <property type="term" value="F:protein serine/threonine kinase activity"/>
    <property type="evidence" value="ECO:0007669"/>
    <property type="project" value="TreeGrafter"/>
</dbReference>
<accession>A0A1H9WKQ2</accession>
<reference evidence="8" key="1">
    <citation type="submission" date="2016-10" db="EMBL/GenBank/DDBJ databases">
        <authorList>
            <person name="Varghese N."/>
            <person name="Submissions S."/>
        </authorList>
    </citation>
    <scope>NUCLEOTIDE SEQUENCE [LARGE SCALE GENOMIC DNA]</scope>
    <source>
        <strain evidence="8">CGMCC 4.6825</strain>
    </source>
</reference>
<gene>
    <name evidence="7" type="ORF">SAMN05421870_118116</name>
</gene>
<evidence type="ECO:0000256" key="2">
    <source>
        <dbReference type="ARBA" id="ARBA00022741"/>
    </source>
</evidence>
<dbReference type="Gene3D" id="1.10.510.10">
    <property type="entry name" value="Transferase(Phosphotransferase) domain 1"/>
    <property type="match status" value="1"/>
</dbReference>
<dbReference type="PROSITE" id="PS50011">
    <property type="entry name" value="PROTEIN_KINASE_DOM"/>
    <property type="match status" value="1"/>
</dbReference>
<dbReference type="Proteomes" id="UP000182841">
    <property type="component" value="Unassembled WGS sequence"/>
</dbReference>
<dbReference type="SUPFAM" id="SSF50969">
    <property type="entry name" value="YVTN repeat-like/Quinoprotein amine dehydrogenase"/>
    <property type="match status" value="1"/>
</dbReference>
<keyword evidence="2 5" id="KW-0547">Nucleotide-binding</keyword>
<feature type="domain" description="Protein kinase" evidence="6">
    <location>
        <begin position="15"/>
        <end position="267"/>
    </location>
</feature>
<dbReference type="InterPro" id="IPR011044">
    <property type="entry name" value="Quino_amine_DH_bsu"/>
</dbReference>
<name>A0A1H9WKQ2_9ACTN</name>
<evidence type="ECO:0000259" key="6">
    <source>
        <dbReference type="PROSITE" id="PS50011"/>
    </source>
</evidence>
<dbReference type="InterPro" id="IPR008271">
    <property type="entry name" value="Ser/Thr_kinase_AS"/>
</dbReference>
<dbReference type="SUPFAM" id="SSF56112">
    <property type="entry name" value="Protein kinase-like (PK-like)"/>
    <property type="match status" value="1"/>
</dbReference>
<proteinExistence type="predicted"/>
<dbReference type="InterPro" id="IPR011047">
    <property type="entry name" value="Quinoprotein_ADH-like_sf"/>
</dbReference>
<keyword evidence="8" id="KW-1185">Reference proteome</keyword>
<evidence type="ECO:0000313" key="8">
    <source>
        <dbReference type="Proteomes" id="UP000182841"/>
    </source>
</evidence>
<protein>
    <submittedName>
        <fullName evidence="7">PQQ-like domain-containing protein</fullName>
    </submittedName>
</protein>
<dbReference type="SMART" id="SM00220">
    <property type="entry name" value="S_TKc"/>
    <property type="match status" value="1"/>
</dbReference>
<dbReference type="CDD" id="cd14014">
    <property type="entry name" value="STKc_PknB_like"/>
    <property type="match status" value="1"/>
</dbReference>
<dbReference type="OrthoDB" id="9762169at2"/>
<dbReference type="SUPFAM" id="SSF50998">
    <property type="entry name" value="Quinoprotein alcohol dehydrogenase-like"/>
    <property type="match status" value="1"/>
</dbReference>
<dbReference type="Pfam" id="PF13360">
    <property type="entry name" value="PQQ_2"/>
    <property type="match status" value="1"/>
</dbReference>
<dbReference type="GO" id="GO:0005524">
    <property type="term" value="F:ATP binding"/>
    <property type="evidence" value="ECO:0007669"/>
    <property type="project" value="UniProtKB-UniRule"/>
</dbReference>
<keyword evidence="4 5" id="KW-0067">ATP-binding</keyword>
<dbReference type="InterPro" id="IPR000719">
    <property type="entry name" value="Prot_kinase_dom"/>
</dbReference>
<evidence type="ECO:0000313" key="7">
    <source>
        <dbReference type="EMBL" id="SES34411.1"/>
    </source>
</evidence>
<keyword evidence="1" id="KW-0808">Transferase</keyword>
<dbReference type="InterPro" id="IPR015943">
    <property type="entry name" value="WD40/YVTN_repeat-like_dom_sf"/>
</dbReference>
<evidence type="ECO:0000256" key="1">
    <source>
        <dbReference type="ARBA" id="ARBA00022679"/>
    </source>
</evidence>
<dbReference type="Gene3D" id="2.130.10.10">
    <property type="entry name" value="YVTN repeat-like/Quinoprotein amine dehydrogenase"/>
    <property type="match status" value="2"/>
</dbReference>
<dbReference type="InterPro" id="IPR011009">
    <property type="entry name" value="Kinase-like_dom_sf"/>
</dbReference>
<sequence>MTPLGTGDPIRLGPYRLLGVLGEGGMGKVYLGVDRTGTAAAVKVLRPEVVDEADLNRRFIREAQAARAVTSTGVAAVLGAQTEGGRLWIATEFLAGPTLEQAVEAHGPFEERAVRAIAASIARTLCDIHAAGLIHRDLKPANIVLTSNGPRIIDFGIARPQHGLTLTPTGQVPITPGYSAPEQALGHRVTPAVDVFSLGAVLVQTAGGRPPFDATNIAALLYKVVHDEPDLSTVPEALLPLITPLLAKEPTARPAPAGIAVACAPPRGAERCWRRGPLAEEIKKRESHVRALTAPGPSEADRGLSRRRMVTGLAGGGTLLAAGGGAAFTLWSRERSEAKEKDLFAFPPAARTPKAKVLDRDDGDFVVGGSPKALWGPLYIAEGTPAVLPVRDVLVFGHRDGGIAACNVVDGKQRWVHRDIRPKSRYLSLSDRLIAAVDEAGTLRTFIAATGEPRWSAPVGASALLAADEDTVYLRTKDHRLCAVARSNARVRWSRKFPEGFNGTLAPPGAAAHERLVVSTDKGDILAFDTTDGRLVWKVRKQWDSLVRPAIRKSIVLLNGTTLTARRLQDGKELWTIRDKTSYDRPFSPATITDDETVYAVNEPLLFKLRSTDGSKIWSGRGMVSGGLPTLVQGNGVWGIDTELEGEVITVDKTDGSILWRYDIPLAQNAWQVADGNRVFIMTDRSVYALPVC</sequence>
<dbReference type="Gene3D" id="3.30.200.20">
    <property type="entry name" value="Phosphorylase Kinase, domain 1"/>
    <property type="match status" value="1"/>
</dbReference>
<dbReference type="InterPro" id="IPR002372">
    <property type="entry name" value="PQQ_rpt_dom"/>
</dbReference>
<dbReference type="AlphaFoldDB" id="A0A1H9WKQ2"/>
<dbReference type="Pfam" id="PF00069">
    <property type="entry name" value="Pkinase"/>
    <property type="match status" value="1"/>
</dbReference>
<evidence type="ECO:0000256" key="3">
    <source>
        <dbReference type="ARBA" id="ARBA00022777"/>
    </source>
</evidence>
<dbReference type="PROSITE" id="PS00107">
    <property type="entry name" value="PROTEIN_KINASE_ATP"/>
    <property type="match status" value="1"/>
</dbReference>
<dbReference type="PROSITE" id="PS00108">
    <property type="entry name" value="PROTEIN_KINASE_ST"/>
    <property type="match status" value="1"/>
</dbReference>